<dbReference type="Proteomes" id="UP001147733">
    <property type="component" value="Unassembled WGS sequence"/>
</dbReference>
<evidence type="ECO:0000313" key="2">
    <source>
        <dbReference type="EMBL" id="KAJ5240516.1"/>
    </source>
</evidence>
<dbReference type="InterPro" id="IPR013096">
    <property type="entry name" value="Cupin_2"/>
</dbReference>
<protein>
    <recommendedName>
        <fullName evidence="1">Cupin type-2 domain-containing protein</fullName>
    </recommendedName>
</protein>
<gene>
    <name evidence="2" type="ORF">N7469_002107</name>
</gene>
<dbReference type="EMBL" id="JAPQKT010000002">
    <property type="protein sequence ID" value="KAJ5240516.1"/>
    <property type="molecule type" value="Genomic_DNA"/>
</dbReference>
<dbReference type="GeneID" id="81380194"/>
<comment type="caution">
    <text evidence="2">The sequence shown here is derived from an EMBL/GenBank/DDBJ whole genome shotgun (WGS) entry which is preliminary data.</text>
</comment>
<reference evidence="2" key="2">
    <citation type="journal article" date="2023" name="IMA Fungus">
        <title>Comparative genomic study of the Penicillium genus elucidates a diverse pangenome and 15 lateral gene transfer events.</title>
        <authorList>
            <person name="Petersen C."/>
            <person name="Sorensen T."/>
            <person name="Nielsen M.R."/>
            <person name="Sondergaard T.E."/>
            <person name="Sorensen J.L."/>
            <person name="Fitzpatrick D.A."/>
            <person name="Frisvad J.C."/>
            <person name="Nielsen K.L."/>
        </authorList>
    </citation>
    <scope>NUCLEOTIDE SEQUENCE</scope>
    <source>
        <strain evidence="2">IBT 23319</strain>
    </source>
</reference>
<dbReference type="InterPro" id="IPR011051">
    <property type="entry name" value="RmlC_Cupin_sf"/>
</dbReference>
<organism evidence="2 3">
    <name type="scientific">Penicillium citrinum</name>
    <dbReference type="NCBI Taxonomy" id="5077"/>
    <lineage>
        <taxon>Eukaryota</taxon>
        <taxon>Fungi</taxon>
        <taxon>Dikarya</taxon>
        <taxon>Ascomycota</taxon>
        <taxon>Pezizomycotina</taxon>
        <taxon>Eurotiomycetes</taxon>
        <taxon>Eurotiomycetidae</taxon>
        <taxon>Eurotiales</taxon>
        <taxon>Aspergillaceae</taxon>
        <taxon>Penicillium</taxon>
    </lineage>
</organism>
<reference evidence="2" key="1">
    <citation type="submission" date="2022-11" db="EMBL/GenBank/DDBJ databases">
        <authorList>
            <person name="Petersen C."/>
        </authorList>
    </citation>
    <scope>NUCLEOTIDE SEQUENCE</scope>
    <source>
        <strain evidence="2">IBT 23319</strain>
    </source>
</reference>
<dbReference type="InterPro" id="IPR014710">
    <property type="entry name" value="RmlC-like_jellyroll"/>
</dbReference>
<dbReference type="InterPro" id="IPR047142">
    <property type="entry name" value="OryJ/VirC-like"/>
</dbReference>
<dbReference type="SUPFAM" id="SSF51182">
    <property type="entry name" value="RmlC-like cupins"/>
    <property type="match status" value="1"/>
</dbReference>
<feature type="domain" description="Cupin type-2" evidence="1">
    <location>
        <begin position="74"/>
        <end position="141"/>
    </location>
</feature>
<accession>A0A9W9TT89</accession>
<sequence length="167" mass="18588">MESTEAPLRRVVTTHDGSKSAILSDAYLDPSEGFAAKAATIWMTKRYPAEIVINDPSDDPRSKQMYSRGSLIRVVDFPPNSTGHRHRTQSLDYAIILQGEMEMLLDDGSKTKLQAGNVIVQQATMHQWNNPTDKTSRVVFVLLPSEPFIVGEALRDEGVPEAFRVTD</sequence>
<dbReference type="RefSeq" id="XP_056503521.1">
    <property type="nucleotide sequence ID" value="XM_056641027.1"/>
</dbReference>
<dbReference type="PANTHER" id="PTHR36156:SF2">
    <property type="entry name" value="CUPIN TYPE-2 DOMAIN-CONTAINING PROTEIN"/>
    <property type="match status" value="1"/>
</dbReference>
<name>A0A9W9TT89_PENCI</name>
<dbReference type="OrthoDB" id="5840532at2759"/>
<evidence type="ECO:0000313" key="3">
    <source>
        <dbReference type="Proteomes" id="UP001147733"/>
    </source>
</evidence>
<dbReference type="Gene3D" id="2.60.120.10">
    <property type="entry name" value="Jelly Rolls"/>
    <property type="match status" value="1"/>
</dbReference>
<evidence type="ECO:0000259" key="1">
    <source>
        <dbReference type="Pfam" id="PF07883"/>
    </source>
</evidence>
<dbReference type="CDD" id="cd02231">
    <property type="entry name" value="cupin_BLL6423-like"/>
    <property type="match status" value="1"/>
</dbReference>
<dbReference type="PANTHER" id="PTHR36156">
    <property type="entry name" value="SLR2101 PROTEIN"/>
    <property type="match status" value="1"/>
</dbReference>
<dbReference type="Pfam" id="PF07883">
    <property type="entry name" value="Cupin_2"/>
    <property type="match status" value="1"/>
</dbReference>
<proteinExistence type="predicted"/>
<keyword evidence="3" id="KW-1185">Reference proteome</keyword>
<dbReference type="AlphaFoldDB" id="A0A9W9TT89"/>